<keyword evidence="1" id="KW-0732">Signal</keyword>
<evidence type="ECO:0000256" key="1">
    <source>
        <dbReference type="SAM" id="SignalP"/>
    </source>
</evidence>
<evidence type="ECO:0000313" key="2">
    <source>
        <dbReference type="EMBL" id="APO78518.1"/>
    </source>
</evidence>
<evidence type="ECO:0000313" key="3">
    <source>
        <dbReference type="Proteomes" id="UP000185109"/>
    </source>
</evidence>
<sequence>MHRRSFITMAASALVFLGSGVRAAAPAKMTVHKDPNCGCCREWSKAMAAAGFSVDVRDTGDLAAVKARLGVPAALEGCHTAIVEEYYLEGHVPLEAVQRLLRERPPVRGLAVPGMPPGSLGMGDDPQASYDVYAIPSGTGAPYLFMEVRPRKG</sequence>
<reference evidence="2 3" key="1">
    <citation type="submission" date="2016-09" db="EMBL/GenBank/DDBJ databases">
        <title>The complete genome sequences of Rhizobium gallicum, symbiovars gallicum and phaseoli, symbionts associated to common bean (Phaseolus vulgaris).</title>
        <authorList>
            <person name="Bustos P."/>
            <person name="Santamaria R.I."/>
            <person name="Perez-Carrascal O.M."/>
            <person name="Juarez S."/>
            <person name="Lozano L."/>
            <person name="Martinez-Flores I."/>
            <person name="Martinez-Romero E."/>
            <person name="Cevallos M."/>
            <person name="Romero D."/>
            <person name="Davila G."/>
            <person name="Gonzalez V."/>
        </authorList>
    </citation>
    <scope>NUCLEOTIDE SEQUENCE [LARGE SCALE GENOMIC DNA]</scope>
    <source>
        <strain evidence="2 3">8C-3</strain>
        <plasmid evidence="3">Plasmid prsp8c3c</plasmid>
    </source>
</reference>
<evidence type="ECO:0008006" key="4">
    <source>
        <dbReference type="Google" id="ProtNLM"/>
    </source>
</evidence>
<name>A0A1L5PEA6_RHIET</name>
<dbReference type="Proteomes" id="UP000185109">
    <property type="component" value="Plasmid pRsp8C3c"/>
</dbReference>
<protein>
    <recommendedName>
        <fullName evidence="4">Metal-binding protein</fullName>
    </recommendedName>
</protein>
<geneLocation type="plasmid" evidence="3">
    <name>prsp8c3c</name>
</geneLocation>
<dbReference type="InterPro" id="IPR007332">
    <property type="entry name" value="DUF411"/>
</dbReference>
<gene>
    <name evidence="2" type="ORF">AM571_PC00781</name>
</gene>
<keyword evidence="2" id="KW-0614">Plasmid</keyword>
<proteinExistence type="predicted"/>
<accession>A0A1L5PEA6</accession>
<dbReference type="AlphaFoldDB" id="A0A1L5PEA6"/>
<dbReference type="RefSeq" id="WP_074064378.1">
    <property type="nucleotide sequence ID" value="NZ_CP017244.1"/>
</dbReference>
<dbReference type="Pfam" id="PF04214">
    <property type="entry name" value="DUF411"/>
    <property type="match status" value="1"/>
</dbReference>
<feature type="chain" id="PRO_5012182568" description="Metal-binding protein" evidence="1">
    <location>
        <begin position="25"/>
        <end position="153"/>
    </location>
</feature>
<feature type="signal peptide" evidence="1">
    <location>
        <begin position="1"/>
        <end position="24"/>
    </location>
</feature>
<organism evidence="2 3">
    <name type="scientific">Rhizobium etli 8C-3</name>
    <dbReference type="NCBI Taxonomy" id="538025"/>
    <lineage>
        <taxon>Bacteria</taxon>
        <taxon>Pseudomonadati</taxon>
        <taxon>Pseudomonadota</taxon>
        <taxon>Alphaproteobacteria</taxon>
        <taxon>Hyphomicrobiales</taxon>
        <taxon>Rhizobiaceae</taxon>
        <taxon>Rhizobium/Agrobacterium group</taxon>
        <taxon>Rhizobium</taxon>
    </lineage>
</organism>
<dbReference type="EMBL" id="CP017244">
    <property type="protein sequence ID" value="APO78518.1"/>
    <property type="molecule type" value="Genomic_DNA"/>
</dbReference>